<gene>
    <name evidence="1" type="ORF">L916_04525</name>
</gene>
<evidence type="ECO:0000313" key="1">
    <source>
        <dbReference type="EMBL" id="ETL45377.1"/>
    </source>
</evidence>
<dbReference type="AlphaFoldDB" id="W2JHZ3"/>
<name>W2JHZ3_PHYNI</name>
<evidence type="ECO:0000313" key="2">
    <source>
        <dbReference type="Proteomes" id="UP000053864"/>
    </source>
</evidence>
<protein>
    <recommendedName>
        <fullName evidence="3">DDE-1 domain-containing protein</fullName>
    </recommendedName>
</protein>
<reference evidence="1 2" key="1">
    <citation type="submission" date="2013-11" db="EMBL/GenBank/DDBJ databases">
        <title>The Genome Sequence of Phytophthora parasitica CJ05E6.</title>
        <authorList>
            <consortium name="The Broad Institute Genomics Platform"/>
            <person name="Russ C."/>
            <person name="Tyler B."/>
            <person name="Panabieres F."/>
            <person name="Shan W."/>
            <person name="Tripathy S."/>
            <person name="Grunwald N."/>
            <person name="Machado M."/>
            <person name="Johnson C.S."/>
            <person name="Arredondo F."/>
            <person name="Hong C."/>
            <person name="Coffey M."/>
            <person name="Young S.K."/>
            <person name="Zeng Q."/>
            <person name="Gargeya S."/>
            <person name="Fitzgerald M."/>
            <person name="Abouelleil A."/>
            <person name="Alvarado L."/>
            <person name="Chapman S.B."/>
            <person name="Gainer-Dewar J."/>
            <person name="Goldberg J."/>
            <person name="Griggs A."/>
            <person name="Gujja S."/>
            <person name="Hansen M."/>
            <person name="Howarth C."/>
            <person name="Imamovic A."/>
            <person name="Ireland A."/>
            <person name="Larimer J."/>
            <person name="McCowan C."/>
            <person name="Murphy C."/>
            <person name="Pearson M."/>
            <person name="Poon T.W."/>
            <person name="Priest M."/>
            <person name="Roberts A."/>
            <person name="Saif S."/>
            <person name="Shea T."/>
            <person name="Sykes S."/>
            <person name="Wortman J."/>
            <person name="Nusbaum C."/>
            <person name="Birren B."/>
        </authorList>
    </citation>
    <scope>NUCLEOTIDE SEQUENCE [LARGE SCALE GENOMIC DNA]</scope>
    <source>
        <strain evidence="1 2">CJ05E6</strain>
    </source>
</reference>
<dbReference type="EMBL" id="KI671787">
    <property type="protein sequence ID" value="ETL45377.1"/>
    <property type="molecule type" value="Genomic_DNA"/>
</dbReference>
<dbReference type="VEuPathDB" id="FungiDB:PPTG_21340"/>
<dbReference type="Proteomes" id="UP000053864">
    <property type="component" value="Unassembled WGS sequence"/>
</dbReference>
<proteinExistence type="predicted"/>
<evidence type="ECO:0008006" key="3">
    <source>
        <dbReference type="Google" id="ProtNLM"/>
    </source>
</evidence>
<accession>W2JHZ3</accession>
<sequence length="102" mass="11826">WKNSDAVEYTRAGNPRPPSAEVACQWVRKAWKDTDQETIDNSVAAAGFSPIESEWFIWRHDVYGRGFQREWENEAEKKEENTDSDVDDELAYALDDVELVDE</sequence>
<organism evidence="1 2">
    <name type="scientific">Phytophthora nicotianae</name>
    <name type="common">Potato buckeye rot agent</name>
    <name type="synonym">Phytophthora parasitica</name>
    <dbReference type="NCBI Taxonomy" id="4792"/>
    <lineage>
        <taxon>Eukaryota</taxon>
        <taxon>Sar</taxon>
        <taxon>Stramenopiles</taxon>
        <taxon>Oomycota</taxon>
        <taxon>Peronosporomycetes</taxon>
        <taxon>Peronosporales</taxon>
        <taxon>Peronosporaceae</taxon>
        <taxon>Phytophthora</taxon>
    </lineage>
</organism>
<feature type="non-terminal residue" evidence="1">
    <location>
        <position position="1"/>
    </location>
</feature>